<evidence type="ECO:0000313" key="3">
    <source>
        <dbReference type="Proteomes" id="UP000593579"/>
    </source>
</evidence>
<organism evidence="2 3">
    <name type="scientific">Gossypium gossypioides</name>
    <name type="common">Mexican cotton</name>
    <name type="synonym">Selera gossypioides</name>
    <dbReference type="NCBI Taxonomy" id="34282"/>
    <lineage>
        <taxon>Eukaryota</taxon>
        <taxon>Viridiplantae</taxon>
        <taxon>Streptophyta</taxon>
        <taxon>Embryophyta</taxon>
        <taxon>Tracheophyta</taxon>
        <taxon>Spermatophyta</taxon>
        <taxon>Magnoliopsida</taxon>
        <taxon>eudicotyledons</taxon>
        <taxon>Gunneridae</taxon>
        <taxon>Pentapetalae</taxon>
        <taxon>rosids</taxon>
        <taxon>malvids</taxon>
        <taxon>Malvales</taxon>
        <taxon>Malvaceae</taxon>
        <taxon>Malvoideae</taxon>
        <taxon>Gossypium</taxon>
    </lineage>
</organism>
<feature type="compositionally biased region" description="Basic and acidic residues" evidence="1">
    <location>
        <begin position="33"/>
        <end position="43"/>
    </location>
</feature>
<evidence type="ECO:0000313" key="2">
    <source>
        <dbReference type="EMBL" id="MBA0753298.1"/>
    </source>
</evidence>
<sequence>MLDPSMKAWEAIGFDKLISHHLFHKRQHRNNHSKNEGSGECKASHSRKVGFHIGQGVIEWPKISGDDSSQDQEWSSCSRLKAFERIPATAPDALK</sequence>
<dbReference type="Proteomes" id="UP000593579">
    <property type="component" value="Unassembled WGS sequence"/>
</dbReference>
<feature type="region of interest" description="Disordered" evidence="1">
    <location>
        <begin position="25"/>
        <end position="45"/>
    </location>
</feature>
<accession>A0A7J9CY80</accession>
<dbReference type="AlphaFoldDB" id="A0A7J9CY80"/>
<evidence type="ECO:0000256" key="1">
    <source>
        <dbReference type="SAM" id="MobiDB-lite"/>
    </source>
</evidence>
<comment type="caution">
    <text evidence="2">The sequence shown here is derived from an EMBL/GenBank/DDBJ whole genome shotgun (WGS) entry which is preliminary data.</text>
</comment>
<name>A0A7J9CY80_GOSGO</name>
<gene>
    <name evidence="2" type="ORF">Gogos_021401</name>
</gene>
<dbReference type="EMBL" id="JABEZY010233836">
    <property type="protein sequence ID" value="MBA0753298.1"/>
    <property type="molecule type" value="Genomic_DNA"/>
</dbReference>
<proteinExistence type="predicted"/>
<dbReference type="OrthoDB" id="985061at2759"/>
<reference evidence="2 3" key="1">
    <citation type="journal article" date="2019" name="Genome Biol. Evol.">
        <title>Insights into the evolution of the New World diploid cottons (Gossypium, subgenus Houzingenia) based on genome sequencing.</title>
        <authorList>
            <person name="Grover C.E."/>
            <person name="Arick M.A. 2nd"/>
            <person name="Thrash A."/>
            <person name="Conover J.L."/>
            <person name="Sanders W.S."/>
            <person name="Peterson D.G."/>
            <person name="Frelichowski J.E."/>
            <person name="Scheffler J.A."/>
            <person name="Scheffler B.E."/>
            <person name="Wendel J.F."/>
        </authorList>
    </citation>
    <scope>NUCLEOTIDE SEQUENCE [LARGE SCALE GENOMIC DNA]</scope>
    <source>
        <strain evidence="2">5</strain>
        <tissue evidence="2">Leaf</tissue>
    </source>
</reference>
<keyword evidence="3" id="KW-1185">Reference proteome</keyword>
<protein>
    <submittedName>
        <fullName evidence="2">Uncharacterized protein</fullName>
    </submittedName>
</protein>